<reference evidence="2" key="1">
    <citation type="submission" date="2021-02" db="EMBL/GenBank/DDBJ databases">
        <authorList>
            <person name="Nowell W R."/>
        </authorList>
    </citation>
    <scope>NUCLEOTIDE SEQUENCE</scope>
</reference>
<comment type="caution">
    <text evidence="2">The sequence shown here is derived from an EMBL/GenBank/DDBJ whole genome shotgun (WGS) entry which is preliminary data.</text>
</comment>
<evidence type="ECO:0000313" key="3">
    <source>
        <dbReference type="Proteomes" id="UP000663848"/>
    </source>
</evidence>
<evidence type="ECO:0000313" key="2">
    <source>
        <dbReference type="EMBL" id="CAF4991505.1"/>
    </source>
</evidence>
<sequence length="183" mass="21347">MFSDENSAATETDSLQRHRDINSTDRRSFFRTCTMVGDNTLHFVCIQSKRTRLLAYKDDILSSYQISILPPLIINNLLPCDLFFQIYSYPQKVRLNPYKSHREHALDICQAIDITFATDLFRMTKPLRVPSINDLNLMRYHRQSVGFYDSIDRLLLIDVTIVCSIRHRLKISVSVPYVLLNKS</sequence>
<protein>
    <recommendedName>
        <fullName evidence="1">Vacuolar protein sorting-associated protein 13 VPS13 adaptor binding domain-containing protein</fullName>
    </recommendedName>
</protein>
<dbReference type="Pfam" id="PF25036">
    <property type="entry name" value="VPS13_VAB"/>
    <property type="match status" value="1"/>
</dbReference>
<dbReference type="EMBL" id="CAJOBR010030551">
    <property type="protein sequence ID" value="CAF4991505.1"/>
    <property type="molecule type" value="Genomic_DNA"/>
</dbReference>
<name>A0A821ZUW7_9BILA</name>
<proteinExistence type="predicted"/>
<organism evidence="2 3">
    <name type="scientific">Rotaria socialis</name>
    <dbReference type="NCBI Taxonomy" id="392032"/>
    <lineage>
        <taxon>Eukaryota</taxon>
        <taxon>Metazoa</taxon>
        <taxon>Spiralia</taxon>
        <taxon>Gnathifera</taxon>
        <taxon>Rotifera</taxon>
        <taxon>Eurotatoria</taxon>
        <taxon>Bdelloidea</taxon>
        <taxon>Philodinida</taxon>
        <taxon>Philodinidae</taxon>
        <taxon>Rotaria</taxon>
    </lineage>
</organism>
<dbReference type="AlphaFoldDB" id="A0A821ZUW7"/>
<gene>
    <name evidence="2" type="ORF">QYT958_LOCUS37149</name>
</gene>
<evidence type="ECO:0000259" key="1">
    <source>
        <dbReference type="Pfam" id="PF25036"/>
    </source>
</evidence>
<feature type="domain" description="Vacuolar protein sorting-associated protein 13 VPS13 adaptor binding" evidence="1">
    <location>
        <begin position="62"/>
        <end position="183"/>
    </location>
</feature>
<accession>A0A821ZUW7</accession>
<feature type="non-terminal residue" evidence="2">
    <location>
        <position position="183"/>
    </location>
</feature>
<dbReference type="InterPro" id="IPR009543">
    <property type="entry name" value="VPS13_VAB"/>
</dbReference>
<dbReference type="Proteomes" id="UP000663848">
    <property type="component" value="Unassembled WGS sequence"/>
</dbReference>